<dbReference type="EMBL" id="JAFDVH010000016">
    <property type="protein sequence ID" value="KAG7462618.1"/>
    <property type="molecule type" value="Genomic_DNA"/>
</dbReference>
<name>A0A9D3PKJ6_MEGAT</name>
<organism evidence="2 3">
    <name type="scientific">Megalops atlanticus</name>
    <name type="common">Tarpon</name>
    <name type="synonym">Clupea gigantea</name>
    <dbReference type="NCBI Taxonomy" id="7932"/>
    <lineage>
        <taxon>Eukaryota</taxon>
        <taxon>Metazoa</taxon>
        <taxon>Chordata</taxon>
        <taxon>Craniata</taxon>
        <taxon>Vertebrata</taxon>
        <taxon>Euteleostomi</taxon>
        <taxon>Actinopterygii</taxon>
        <taxon>Neopterygii</taxon>
        <taxon>Teleostei</taxon>
        <taxon>Elopiformes</taxon>
        <taxon>Megalopidae</taxon>
        <taxon>Megalops</taxon>
    </lineage>
</organism>
<dbReference type="AlphaFoldDB" id="A0A9D3PKJ6"/>
<accession>A0A9D3PKJ6</accession>
<evidence type="ECO:0000313" key="3">
    <source>
        <dbReference type="Proteomes" id="UP001046870"/>
    </source>
</evidence>
<evidence type="ECO:0000313" key="2">
    <source>
        <dbReference type="EMBL" id="KAG7462618.1"/>
    </source>
</evidence>
<proteinExistence type="predicted"/>
<gene>
    <name evidence="2" type="ORF">MATL_G00186660</name>
</gene>
<feature type="region of interest" description="Disordered" evidence="1">
    <location>
        <begin position="18"/>
        <end position="37"/>
    </location>
</feature>
<evidence type="ECO:0000256" key="1">
    <source>
        <dbReference type="SAM" id="MobiDB-lite"/>
    </source>
</evidence>
<sequence length="161" mass="17024">MTQESGWSRQPLTRHLGFIPKCSSDGRPPARPRDMPGCDRVAHSESAGLLLAAGQRVSVSTASPGASLSFRGFGSGEGSPPLTTRAVDILSTPTLLDPLPVGVEGFSLGALPSRLPQGLCQPMRARERALCCLRPKPVACCATSCLNVPWCLRSSCLVLHF</sequence>
<protein>
    <submittedName>
        <fullName evidence="2">Uncharacterized protein</fullName>
    </submittedName>
</protein>
<dbReference type="Proteomes" id="UP001046870">
    <property type="component" value="Chromosome 16"/>
</dbReference>
<keyword evidence="3" id="KW-1185">Reference proteome</keyword>
<comment type="caution">
    <text evidence="2">The sequence shown here is derived from an EMBL/GenBank/DDBJ whole genome shotgun (WGS) entry which is preliminary data.</text>
</comment>
<reference evidence="2" key="1">
    <citation type="submission" date="2021-01" db="EMBL/GenBank/DDBJ databases">
        <authorList>
            <person name="Zahm M."/>
            <person name="Roques C."/>
            <person name="Cabau C."/>
            <person name="Klopp C."/>
            <person name="Donnadieu C."/>
            <person name="Jouanno E."/>
            <person name="Lampietro C."/>
            <person name="Louis A."/>
            <person name="Herpin A."/>
            <person name="Echchiki A."/>
            <person name="Berthelot C."/>
            <person name="Parey E."/>
            <person name="Roest-Crollius H."/>
            <person name="Braasch I."/>
            <person name="Postlethwait J."/>
            <person name="Bobe J."/>
            <person name="Montfort J."/>
            <person name="Bouchez O."/>
            <person name="Begum T."/>
            <person name="Mejri S."/>
            <person name="Adams A."/>
            <person name="Chen W.-J."/>
            <person name="Guiguen Y."/>
        </authorList>
    </citation>
    <scope>NUCLEOTIDE SEQUENCE</scope>
    <source>
        <strain evidence="2">YG-15Mar2019-1</strain>
        <tissue evidence="2">Brain</tissue>
    </source>
</reference>